<dbReference type="InterPro" id="IPR001563">
    <property type="entry name" value="Peptidase_S10"/>
</dbReference>
<evidence type="ECO:0000313" key="2">
    <source>
        <dbReference type="EMBL" id="CEK94758.1"/>
    </source>
</evidence>
<comment type="similarity">
    <text evidence="1">Belongs to the peptidase S10 family.</text>
</comment>
<accession>A0A0B7BP74</accession>
<evidence type="ECO:0000256" key="1">
    <source>
        <dbReference type="ARBA" id="ARBA00009431"/>
    </source>
</evidence>
<name>A0A0B7BP74_9EUPU</name>
<dbReference type="PROSITE" id="PS00560">
    <property type="entry name" value="CARBOXYPEPT_SER_HIS"/>
    <property type="match status" value="1"/>
</dbReference>
<proteinExistence type="inferred from homology"/>
<dbReference type="Pfam" id="PF00450">
    <property type="entry name" value="Peptidase_S10"/>
    <property type="match status" value="1"/>
</dbReference>
<sequence>MGAIAYSQLLKCKQNINELSNLVNYGNLENKTYMFLFSKAFPSFTLKSGDNYATGETPGYEQVEKLMEQHNIRKALHVNDIKYEVFNSQTQRQFISDLFVSTKSKLAVLLDNYKVLIFTGDFDGLITSPMVEAALMTTNWSLQEQYNISPRSHWSEVYKTKGFYTKTGQFCRVVVHGAGHQVPHDQPESTLEMMINFVQHGCILNKMGSTNTGRVFVVFQGFRWVYITLNIAYIIKYSTAGVGNGIFF</sequence>
<organism evidence="2">
    <name type="scientific">Arion vulgaris</name>
    <dbReference type="NCBI Taxonomy" id="1028688"/>
    <lineage>
        <taxon>Eukaryota</taxon>
        <taxon>Metazoa</taxon>
        <taxon>Spiralia</taxon>
        <taxon>Lophotrochozoa</taxon>
        <taxon>Mollusca</taxon>
        <taxon>Gastropoda</taxon>
        <taxon>Heterobranchia</taxon>
        <taxon>Euthyneura</taxon>
        <taxon>Panpulmonata</taxon>
        <taxon>Eupulmonata</taxon>
        <taxon>Stylommatophora</taxon>
        <taxon>Helicina</taxon>
        <taxon>Arionoidea</taxon>
        <taxon>Arionidae</taxon>
        <taxon>Arion</taxon>
    </lineage>
</organism>
<reference evidence="2" key="1">
    <citation type="submission" date="2014-12" db="EMBL/GenBank/DDBJ databases">
        <title>Insight into the proteome of Arion vulgaris.</title>
        <authorList>
            <person name="Aradska J."/>
            <person name="Bulat T."/>
            <person name="Smidak R."/>
            <person name="Sarate P."/>
            <person name="Gangsoo J."/>
            <person name="Sialana F."/>
            <person name="Bilban M."/>
            <person name="Lubec G."/>
        </authorList>
    </citation>
    <scope>NUCLEOTIDE SEQUENCE</scope>
    <source>
        <tissue evidence="2">Skin</tissue>
    </source>
</reference>
<dbReference type="Gene3D" id="3.40.50.1820">
    <property type="entry name" value="alpha/beta hydrolase"/>
    <property type="match status" value="1"/>
</dbReference>
<dbReference type="AlphaFoldDB" id="A0A0B7BP74"/>
<gene>
    <name evidence="2" type="primary">ORF203706</name>
</gene>
<protein>
    <recommendedName>
        <fullName evidence="3">Carboxypeptidase</fullName>
    </recommendedName>
</protein>
<dbReference type="InterPro" id="IPR033124">
    <property type="entry name" value="Ser_caboxypep_his_AS"/>
</dbReference>
<dbReference type="GO" id="GO:0006508">
    <property type="term" value="P:proteolysis"/>
    <property type="evidence" value="ECO:0007669"/>
    <property type="project" value="InterPro"/>
</dbReference>
<dbReference type="EMBL" id="HACG01047893">
    <property type="protein sequence ID" value="CEK94758.1"/>
    <property type="molecule type" value="Transcribed_RNA"/>
</dbReference>
<dbReference type="SUPFAM" id="SSF53474">
    <property type="entry name" value="alpha/beta-Hydrolases"/>
    <property type="match status" value="1"/>
</dbReference>
<dbReference type="GO" id="GO:0004185">
    <property type="term" value="F:serine-type carboxypeptidase activity"/>
    <property type="evidence" value="ECO:0007669"/>
    <property type="project" value="InterPro"/>
</dbReference>
<dbReference type="InterPro" id="IPR029058">
    <property type="entry name" value="AB_hydrolase_fold"/>
</dbReference>
<evidence type="ECO:0008006" key="3">
    <source>
        <dbReference type="Google" id="ProtNLM"/>
    </source>
</evidence>